<name>A0A5J4P9B5_9ZZZZ</name>
<sequence>MPQPHYETWFMEGRLIPNYHYVEIKADYSDLEDRLTYYMHHVNEAMKIIKNAHQYITQFRDKKREDLISLLTLQKYFQQTGQLE</sequence>
<gene>
    <name evidence="2" type="ORF">EZS27_043164</name>
</gene>
<comment type="caution">
    <text evidence="2">The sequence shown here is derived from an EMBL/GenBank/DDBJ whole genome shotgun (WGS) entry which is preliminary data.</text>
</comment>
<evidence type="ECO:0000313" key="2">
    <source>
        <dbReference type="EMBL" id="KAA6305184.1"/>
    </source>
</evidence>
<protein>
    <recommendedName>
        <fullName evidence="1">Glycosyl transferase CAP10 domain-containing protein</fullName>
    </recommendedName>
</protein>
<organism evidence="2">
    <name type="scientific">termite gut metagenome</name>
    <dbReference type="NCBI Taxonomy" id="433724"/>
    <lineage>
        <taxon>unclassified sequences</taxon>
        <taxon>metagenomes</taxon>
        <taxon>organismal metagenomes</taxon>
    </lineage>
</organism>
<proteinExistence type="predicted"/>
<accession>A0A5J4P9B5</accession>
<reference evidence="2" key="1">
    <citation type="submission" date="2019-03" db="EMBL/GenBank/DDBJ databases">
        <title>Single cell metagenomics reveals metabolic interactions within the superorganism composed of flagellate Streblomastix strix and complex community of Bacteroidetes bacteria on its surface.</title>
        <authorList>
            <person name="Treitli S.C."/>
            <person name="Kolisko M."/>
            <person name="Husnik F."/>
            <person name="Keeling P."/>
            <person name="Hampl V."/>
        </authorList>
    </citation>
    <scope>NUCLEOTIDE SEQUENCE</scope>
    <source>
        <strain evidence="2">STM</strain>
    </source>
</reference>
<feature type="domain" description="Glycosyl transferase CAP10" evidence="1">
    <location>
        <begin position="3"/>
        <end position="58"/>
    </location>
</feature>
<dbReference type="Pfam" id="PF05686">
    <property type="entry name" value="Glyco_transf_90"/>
    <property type="match status" value="1"/>
</dbReference>
<evidence type="ECO:0000259" key="1">
    <source>
        <dbReference type="Pfam" id="PF05686"/>
    </source>
</evidence>
<dbReference type="AlphaFoldDB" id="A0A5J4P9B5"/>
<dbReference type="EMBL" id="SNRY01010906">
    <property type="protein sequence ID" value="KAA6305184.1"/>
    <property type="molecule type" value="Genomic_DNA"/>
</dbReference>
<dbReference type="InterPro" id="IPR006598">
    <property type="entry name" value="CAP10"/>
</dbReference>
<feature type="non-terminal residue" evidence="2">
    <location>
        <position position="1"/>
    </location>
</feature>